<protein>
    <submittedName>
        <fullName evidence="1">Uncharacterized protein</fullName>
    </submittedName>
</protein>
<organism evidence="1 2">
    <name type="scientific">Hirundo rustica rustica</name>
    <dbReference type="NCBI Taxonomy" id="333673"/>
    <lineage>
        <taxon>Eukaryota</taxon>
        <taxon>Metazoa</taxon>
        <taxon>Chordata</taxon>
        <taxon>Craniata</taxon>
        <taxon>Vertebrata</taxon>
        <taxon>Euteleostomi</taxon>
        <taxon>Archelosauria</taxon>
        <taxon>Archosauria</taxon>
        <taxon>Dinosauria</taxon>
        <taxon>Saurischia</taxon>
        <taxon>Theropoda</taxon>
        <taxon>Coelurosauria</taxon>
        <taxon>Aves</taxon>
        <taxon>Neognathae</taxon>
        <taxon>Neoaves</taxon>
        <taxon>Telluraves</taxon>
        <taxon>Australaves</taxon>
        <taxon>Passeriformes</taxon>
        <taxon>Sylvioidea</taxon>
        <taxon>Hirundinidae</taxon>
        <taxon>Hirundo</taxon>
    </lineage>
</organism>
<gene>
    <name evidence="1" type="ORF">DUI87_18396</name>
</gene>
<dbReference type="Proteomes" id="UP000269221">
    <property type="component" value="Unassembled WGS sequence"/>
</dbReference>
<keyword evidence="2" id="KW-1185">Reference proteome</keyword>
<accession>A0A3M0JVZ1</accession>
<dbReference type="EMBL" id="QRBI01000123">
    <property type="protein sequence ID" value="RMC05212.1"/>
    <property type="molecule type" value="Genomic_DNA"/>
</dbReference>
<sequence length="203" mass="22208">MLLSFDVDVLSDFVFMEHDDIVEELVIQSAVIHKNIKPPPPSPCGPSAQAYSNTSIVIRSLSLNKSQVEHPCVIFLYLVPRAAGKFIPGEAGWGAGGTGILLLLRSPTMLTGSSSGCTRGGNLCHQWVDDDDPGQPIYNSSKVGNDQDKYIGRQSHRNLLEVSFNLVVWHVWNPPGVTVINYSHETPDREGFSTPNVNHEACL</sequence>
<comment type="caution">
    <text evidence="1">The sequence shown here is derived from an EMBL/GenBank/DDBJ whole genome shotgun (WGS) entry which is preliminary data.</text>
</comment>
<name>A0A3M0JVZ1_HIRRU</name>
<reference evidence="1 2" key="1">
    <citation type="submission" date="2018-07" db="EMBL/GenBank/DDBJ databases">
        <title>A high quality draft genome assembly of the barn swallow (H. rustica rustica).</title>
        <authorList>
            <person name="Formenti G."/>
            <person name="Chiara M."/>
            <person name="Poveda L."/>
            <person name="Francoijs K.-J."/>
            <person name="Bonisoli-Alquati A."/>
            <person name="Canova L."/>
            <person name="Gianfranceschi L."/>
            <person name="Horner D.S."/>
            <person name="Saino N."/>
        </authorList>
    </citation>
    <scope>NUCLEOTIDE SEQUENCE [LARGE SCALE GENOMIC DNA]</scope>
    <source>
        <strain evidence="1">Chelidonia</strain>
        <tissue evidence="1">Blood</tissue>
    </source>
</reference>
<evidence type="ECO:0000313" key="1">
    <source>
        <dbReference type="EMBL" id="RMC05212.1"/>
    </source>
</evidence>
<proteinExistence type="predicted"/>
<dbReference type="AlphaFoldDB" id="A0A3M0JVZ1"/>
<evidence type="ECO:0000313" key="2">
    <source>
        <dbReference type="Proteomes" id="UP000269221"/>
    </source>
</evidence>